<evidence type="ECO:0000313" key="1">
    <source>
        <dbReference type="EMBL" id="KAF3950630.1"/>
    </source>
</evidence>
<organism evidence="1 2">
    <name type="scientific">Castanea mollissima</name>
    <name type="common">Chinese chestnut</name>
    <dbReference type="NCBI Taxonomy" id="60419"/>
    <lineage>
        <taxon>Eukaryota</taxon>
        <taxon>Viridiplantae</taxon>
        <taxon>Streptophyta</taxon>
        <taxon>Embryophyta</taxon>
        <taxon>Tracheophyta</taxon>
        <taxon>Spermatophyta</taxon>
        <taxon>Magnoliopsida</taxon>
        <taxon>eudicotyledons</taxon>
        <taxon>Gunneridae</taxon>
        <taxon>Pentapetalae</taxon>
        <taxon>rosids</taxon>
        <taxon>fabids</taxon>
        <taxon>Fagales</taxon>
        <taxon>Fagaceae</taxon>
        <taxon>Castanea</taxon>
    </lineage>
</organism>
<dbReference type="AlphaFoldDB" id="A0A8J4QJ66"/>
<sequence>MTETRATAATNEAIASLRTTTDHHTKEFQEMRTVQQEMRTVQEIHTRTMNEMSQQLNVVLQKLNSFENPGSQGFQSQRNGADGDSIQDGLHFLKEPVKRGLVLQISESFTPVEEVVHIFAEKVASVPAQIAALLKERQSDDTAVSCDDSSSALALAASGSGVHEVYAEGTLCVISFPTPSWLSALKISYDSDPKIKALLQKVQSGPALSKISSTANSIAAFNTMGNTDAVASCIAYWERLSSLLVDAPIWLYLEELTMWFWCQKTSEN</sequence>
<dbReference type="Proteomes" id="UP000737018">
    <property type="component" value="Unassembled WGS sequence"/>
</dbReference>
<evidence type="ECO:0000313" key="2">
    <source>
        <dbReference type="Proteomes" id="UP000737018"/>
    </source>
</evidence>
<accession>A0A8J4QJ66</accession>
<dbReference type="EMBL" id="JRKL02005348">
    <property type="protein sequence ID" value="KAF3950630.1"/>
    <property type="molecule type" value="Genomic_DNA"/>
</dbReference>
<proteinExistence type="predicted"/>
<gene>
    <name evidence="1" type="ORF">CMV_023641</name>
</gene>
<reference evidence="1" key="1">
    <citation type="submission" date="2020-03" db="EMBL/GenBank/DDBJ databases">
        <title>Castanea mollissima Vanexum genome sequencing.</title>
        <authorList>
            <person name="Staton M."/>
        </authorList>
    </citation>
    <scope>NUCLEOTIDE SEQUENCE</scope>
    <source>
        <tissue evidence="1">Leaf</tissue>
    </source>
</reference>
<protein>
    <submittedName>
        <fullName evidence="1">Uncharacterized protein</fullName>
    </submittedName>
</protein>
<comment type="caution">
    <text evidence="1">The sequence shown here is derived from an EMBL/GenBank/DDBJ whole genome shotgun (WGS) entry which is preliminary data.</text>
</comment>
<keyword evidence="2" id="KW-1185">Reference proteome</keyword>
<name>A0A8J4QJ66_9ROSI</name>